<evidence type="ECO:0000313" key="2">
    <source>
        <dbReference type="Proteomes" id="UP000639403"/>
    </source>
</evidence>
<accession>A0A8H7U471</accession>
<reference evidence="1" key="2">
    <citation type="journal article" name="Front. Microbiol.">
        <title>Degradative Capacity of Two Strains of Rhodonia placenta: From Phenotype to Genotype.</title>
        <authorList>
            <person name="Kolle M."/>
            <person name="Horta M.A.C."/>
            <person name="Nowrousian M."/>
            <person name="Ohm R.A."/>
            <person name="Benz J.P."/>
            <person name="Pilgard A."/>
        </authorList>
    </citation>
    <scope>NUCLEOTIDE SEQUENCE</scope>
    <source>
        <strain evidence="1">FPRL280</strain>
    </source>
</reference>
<gene>
    <name evidence="1" type="ORF">IEO21_02608</name>
</gene>
<protein>
    <submittedName>
        <fullName evidence="1">Uncharacterized protein</fullName>
    </submittedName>
</protein>
<dbReference type="AlphaFoldDB" id="A0A8H7U471"/>
<comment type="caution">
    <text evidence="1">The sequence shown here is derived from an EMBL/GenBank/DDBJ whole genome shotgun (WGS) entry which is preliminary data.</text>
</comment>
<name>A0A8H7U471_9APHY</name>
<reference evidence="1" key="1">
    <citation type="submission" date="2020-11" db="EMBL/GenBank/DDBJ databases">
        <authorList>
            <person name="Koelle M."/>
            <person name="Horta M.A.C."/>
            <person name="Nowrousian M."/>
            <person name="Ohm R.A."/>
            <person name="Benz P."/>
            <person name="Pilgard A."/>
        </authorList>
    </citation>
    <scope>NUCLEOTIDE SEQUENCE</scope>
    <source>
        <strain evidence="1">FPRL280</strain>
    </source>
</reference>
<evidence type="ECO:0000313" key="1">
    <source>
        <dbReference type="EMBL" id="KAF9818628.1"/>
    </source>
</evidence>
<organism evidence="1 2">
    <name type="scientific">Rhodonia placenta</name>
    <dbReference type="NCBI Taxonomy" id="104341"/>
    <lineage>
        <taxon>Eukaryota</taxon>
        <taxon>Fungi</taxon>
        <taxon>Dikarya</taxon>
        <taxon>Basidiomycota</taxon>
        <taxon>Agaricomycotina</taxon>
        <taxon>Agaricomycetes</taxon>
        <taxon>Polyporales</taxon>
        <taxon>Adustoporiaceae</taxon>
        <taxon>Rhodonia</taxon>
    </lineage>
</organism>
<proteinExistence type="predicted"/>
<dbReference type="EMBL" id="JADOXO010000027">
    <property type="protein sequence ID" value="KAF9818628.1"/>
    <property type="molecule type" value="Genomic_DNA"/>
</dbReference>
<dbReference type="Proteomes" id="UP000639403">
    <property type="component" value="Unassembled WGS sequence"/>
</dbReference>
<sequence length="72" mass="7942">MGIYASFLTQWKVTERPVRDSNHGSKQRSGCTRKPCPVFACLASDVATIGNGPVVRYATLTRPMLLAYLARI</sequence>